<dbReference type="PANTHER" id="PTHR12561:SF3">
    <property type="entry name" value="LIPOYLTRANSFERASE 1, MITOCHONDRIAL"/>
    <property type="match status" value="1"/>
</dbReference>
<dbReference type="InterPro" id="IPR004562">
    <property type="entry name" value="LipoylTrfase_LipoateP_Ligase"/>
</dbReference>
<reference evidence="6 7" key="1">
    <citation type="journal article" date="2018" name="BMC Genomics">
        <title>Comparative genome analyses reveal sequence features reflecting distinct modes of host-adaptation between dicot and monocot powdery mildew.</title>
        <authorList>
            <person name="Wu Y."/>
            <person name="Ma X."/>
            <person name="Pan Z."/>
            <person name="Kale S.D."/>
            <person name="Song Y."/>
            <person name="King H."/>
            <person name="Zhang Q."/>
            <person name="Presley C."/>
            <person name="Deng X."/>
            <person name="Wei C.I."/>
            <person name="Xiao S."/>
        </authorList>
    </citation>
    <scope>NUCLEOTIDE SEQUENCE [LARGE SCALE GENOMIC DNA]</scope>
    <source>
        <strain evidence="6">UCSC1</strain>
    </source>
</reference>
<dbReference type="AlphaFoldDB" id="A0A420I0Z1"/>
<gene>
    <name evidence="6" type="ORF">GcC1_139022</name>
</gene>
<dbReference type="GO" id="GO:0009249">
    <property type="term" value="P:protein lipoylation"/>
    <property type="evidence" value="ECO:0007669"/>
    <property type="project" value="InterPro"/>
</dbReference>
<dbReference type="UniPathway" id="UPA00537">
    <property type="reaction ID" value="UER00595"/>
</dbReference>
<dbReference type="PROSITE" id="PS51733">
    <property type="entry name" value="BPL_LPL_CATALYTIC"/>
    <property type="match status" value="1"/>
</dbReference>
<dbReference type="PANTHER" id="PTHR12561">
    <property type="entry name" value="LIPOATE-PROTEIN LIGASE"/>
    <property type="match status" value="1"/>
</dbReference>
<name>A0A420I0Z1_9PEZI</name>
<dbReference type="GO" id="GO:0016874">
    <property type="term" value="F:ligase activity"/>
    <property type="evidence" value="ECO:0007669"/>
    <property type="project" value="UniProtKB-KW"/>
</dbReference>
<evidence type="ECO:0000256" key="1">
    <source>
        <dbReference type="ARBA" id="ARBA00003253"/>
    </source>
</evidence>
<evidence type="ECO:0000256" key="4">
    <source>
        <dbReference type="ARBA" id="ARBA00015925"/>
    </source>
</evidence>
<evidence type="ECO:0000313" key="7">
    <source>
        <dbReference type="Proteomes" id="UP000285405"/>
    </source>
</evidence>
<accession>A0A420I0Z1</accession>
<evidence type="ECO:0000256" key="2">
    <source>
        <dbReference type="ARBA" id="ARBA00005085"/>
    </source>
</evidence>
<evidence type="ECO:0000256" key="3">
    <source>
        <dbReference type="ARBA" id="ARBA00008242"/>
    </source>
</evidence>
<dbReference type="Pfam" id="PF21948">
    <property type="entry name" value="LplA-B_cat"/>
    <property type="match status" value="1"/>
</dbReference>
<comment type="similarity">
    <text evidence="3">Belongs to the LplA family.</text>
</comment>
<dbReference type="EMBL" id="MCBR01013964">
    <property type="protein sequence ID" value="RKF63369.1"/>
    <property type="molecule type" value="Genomic_DNA"/>
</dbReference>
<dbReference type="Proteomes" id="UP000285405">
    <property type="component" value="Unassembled WGS sequence"/>
</dbReference>
<sequence>MKACLRIPRSLVLKRSYHKIGYAAFTRAVTDHVNKNQVYISQSLDPYVNLSIEHYLLKRSPPESIILFLYINQPSIIIGRNQNPWNEIHMALLREKSQDVQVVRRRSGGGTVFHDAGNVNYCVINPTHSFNRDRHAEMVVKALKLLDVPKVRVNERHDIVIDRNQPNETSEKPYKISGSAYKLTRSRSLHHGTCLLSSPHLKTISQYLDAPAKTLIKARGVASVSSQIMNVGISNLDFQAAVIHQFCSMYSTVKPLLVDNDLEKIPEIADGLAELKVEICYEKNSRPYANLKQSSDWIYCQTPQFTFTLDGTSKCPTDPGKTISEVCELPQSFHEEFTARSGCVTSASASLSHLVNKKIHEITDWKPNVQPDEFNSKKKGLEKLWTLLNILFATCNK</sequence>
<feature type="domain" description="BPL/LPL catalytic" evidence="5">
    <location>
        <begin position="61"/>
        <end position="240"/>
    </location>
</feature>
<dbReference type="InterPro" id="IPR004143">
    <property type="entry name" value="BPL_LPL_catalytic"/>
</dbReference>
<protein>
    <recommendedName>
        <fullName evidence="4">Putative lipoate-protein ligase A</fullName>
    </recommendedName>
</protein>
<dbReference type="Gene3D" id="3.30.930.10">
    <property type="entry name" value="Bira Bifunctional Protein, Domain 2"/>
    <property type="match status" value="1"/>
</dbReference>
<comment type="function">
    <text evidence="1">Catalyzes both the ATP-dependent activation of exogenously supplied lipoate to lipoyl-AMP and the transfer of the activated lipoyl onto the lipoyl domains of lipoate-dependent enzymes.</text>
</comment>
<dbReference type="GO" id="GO:0005739">
    <property type="term" value="C:mitochondrion"/>
    <property type="evidence" value="ECO:0007669"/>
    <property type="project" value="TreeGrafter"/>
</dbReference>
<evidence type="ECO:0000313" key="6">
    <source>
        <dbReference type="EMBL" id="RKF63369.1"/>
    </source>
</evidence>
<organism evidence="6 7">
    <name type="scientific">Golovinomyces cichoracearum</name>
    <dbReference type="NCBI Taxonomy" id="62708"/>
    <lineage>
        <taxon>Eukaryota</taxon>
        <taxon>Fungi</taxon>
        <taxon>Dikarya</taxon>
        <taxon>Ascomycota</taxon>
        <taxon>Pezizomycotina</taxon>
        <taxon>Leotiomycetes</taxon>
        <taxon>Erysiphales</taxon>
        <taxon>Erysiphaceae</taxon>
        <taxon>Golovinomyces</taxon>
    </lineage>
</organism>
<dbReference type="CDD" id="cd16443">
    <property type="entry name" value="LplA"/>
    <property type="match status" value="1"/>
</dbReference>
<comment type="caution">
    <text evidence="6">The sequence shown here is derived from an EMBL/GenBank/DDBJ whole genome shotgun (WGS) entry which is preliminary data.</text>
</comment>
<dbReference type="SUPFAM" id="SSF55681">
    <property type="entry name" value="Class II aaRS and biotin synthetases"/>
    <property type="match status" value="1"/>
</dbReference>
<proteinExistence type="inferred from homology"/>
<dbReference type="OrthoDB" id="201621at2759"/>
<dbReference type="GO" id="GO:0017118">
    <property type="term" value="F:lipoyltransferase activity"/>
    <property type="evidence" value="ECO:0007669"/>
    <property type="project" value="TreeGrafter"/>
</dbReference>
<evidence type="ECO:0000259" key="5">
    <source>
        <dbReference type="PROSITE" id="PS51733"/>
    </source>
</evidence>
<comment type="pathway">
    <text evidence="2">Protein modification; protein lipoylation via exogenous pathway; protein N(6)-(lipoyl)lysine from lipoate: step 2/2.</text>
</comment>
<keyword evidence="6" id="KW-0436">Ligase</keyword>
<dbReference type="InterPro" id="IPR045864">
    <property type="entry name" value="aa-tRNA-synth_II/BPL/LPL"/>
</dbReference>